<dbReference type="Proteomes" id="UP000019678">
    <property type="component" value="Unassembled WGS sequence"/>
</dbReference>
<dbReference type="EMBL" id="ASRX01000053">
    <property type="protein sequence ID" value="EYF02972.1"/>
    <property type="molecule type" value="Genomic_DNA"/>
</dbReference>
<sequence>MLFLVTPVRLVWARAEVGWGVAFGVWLGLVGLAVWCARATRREMRERPER</sequence>
<evidence type="ECO:0000313" key="3">
    <source>
        <dbReference type="Proteomes" id="UP000019678"/>
    </source>
</evidence>
<organism evidence="2 3">
    <name type="scientific">Chondromyces apiculatus DSM 436</name>
    <dbReference type="NCBI Taxonomy" id="1192034"/>
    <lineage>
        <taxon>Bacteria</taxon>
        <taxon>Pseudomonadati</taxon>
        <taxon>Myxococcota</taxon>
        <taxon>Polyangia</taxon>
        <taxon>Polyangiales</taxon>
        <taxon>Polyangiaceae</taxon>
        <taxon>Chondromyces</taxon>
    </lineage>
</organism>
<dbReference type="AlphaFoldDB" id="A0A017T1W6"/>
<accession>A0A017T1W6</accession>
<gene>
    <name evidence="2" type="ORF">CAP_6395</name>
</gene>
<keyword evidence="3" id="KW-1185">Reference proteome</keyword>
<keyword evidence="1" id="KW-0472">Membrane</keyword>
<reference evidence="2 3" key="1">
    <citation type="submission" date="2013-05" db="EMBL/GenBank/DDBJ databases">
        <title>Genome assembly of Chondromyces apiculatus DSM 436.</title>
        <authorList>
            <person name="Sharma G."/>
            <person name="Khatri I."/>
            <person name="Kaur C."/>
            <person name="Mayilraj S."/>
            <person name="Subramanian S."/>
        </authorList>
    </citation>
    <scope>NUCLEOTIDE SEQUENCE [LARGE SCALE GENOMIC DNA]</scope>
    <source>
        <strain evidence="2 3">DSM 436</strain>
    </source>
</reference>
<keyword evidence="1" id="KW-0812">Transmembrane</keyword>
<comment type="caution">
    <text evidence="2">The sequence shown here is derived from an EMBL/GenBank/DDBJ whole genome shotgun (WGS) entry which is preliminary data.</text>
</comment>
<name>A0A017T1W6_9BACT</name>
<feature type="transmembrane region" description="Helical" evidence="1">
    <location>
        <begin position="17"/>
        <end position="37"/>
    </location>
</feature>
<dbReference type="STRING" id="1192034.CAP_6395"/>
<keyword evidence="1" id="KW-1133">Transmembrane helix</keyword>
<evidence type="ECO:0000256" key="1">
    <source>
        <dbReference type="SAM" id="Phobius"/>
    </source>
</evidence>
<evidence type="ECO:0000313" key="2">
    <source>
        <dbReference type="EMBL" id="EYF02972.1"/>
    </source>
</evidence>
<proteinExistence type="predicted"/>
<protein>
    <submittedName>
        <fullName evidence="2">Uncharacterized protein</fullName>
    </submittedName>
</protein>